<sequence length="89" mass="9591">MTRWIPIAIAVLVLAGCGFTSQGDAIRDFVKVEGAQAYDEGLSNSEFFICKAASVGSVLRRYGRSEETAAAWRAICRGNPEAVIVKPVK</sequence>
<dbReference type="AlphaFoldDB" id="A0A0F9JDC7"/>
<organism evidence="1">
    <name type="scientific">marine sediment metagenome</name>
    <dbReference type="NCBI Taxonomy" id="412755"/>
    <lineage>
        <taxon>unclassified sequences</taxon>
        <taxon>metagenomes</taxon>
        <taxon>ecological metagenomes</taxon>
    </lineage>
</organism>
<dbReference type="PROSITE" id="PS51257">
    <property type="entry name" value="PROKAR_LIPOPROTEIN"/>
    <property type="match status" value="1"/>
</dbReference>
<gene>
    <name evidence="1" type="ORF">LCGC14_1543440</name>
</gene>
<dbReference type="EMBL" id="LAZR01011708">
    <property type="protein sequence ID" value="KKM60281.1"/>
    <property type="molecule type" value="Genomic_DNA"/>
</dbReference>
<evidence type="ECO:0008006" key="2">
    <source>
        <dbReference type="Google" id="ProtNLM"/>
    </source>
</evidence>
<accession>A0A0F9JDC7</accession>
<reference evidence="1" key="1">
    <citation type="journal article" date="2015" name="Nature">
        <title>Complex archaea that bridge the gap between prokaryotes and eukaryotes.</title>
        <authorList>
            <person name="Spang A."/>
            <person name="Saw J.H."/>
            <person name="Jorgensen S.L."/>
            <person name="Zaremba-Niedzwiedzka K."/>
            <person name="Martijn J."/>
            <person name="Lind A.E."/>
            <person name="van Eijk R."/>
            <person name="Schleper C."/>
            <person name="Guy L."/>
            <person name="Ettema T.J."/>
        </authorList>
    </citation>
    <scope>NUCLEOTIDE SEQUENCE</scope>
</reference>
<comment type="caution">
    <text evidence="1">The sequence shown here is derived from an EMBL/GenBank/DDBJ whole genome shotgun (WGS) entry which is preliminary data.</text>
</comment>
<evidence type="ECO:0000313" key="1">
    <source>
        <dbReference type="EMBL" id="KKM60281.1"/>
    </source>
</evidence>
<protein>
    <recommendedName>
        <fullName evidence="2">Lipoprotein</fullName>
    </recommendedName>
</protein>
<name>A0A0F9JDC7_9ZZZZ</name>
<proteinExistence type="predicted"/>